<dbReference type="InterPro" id="IPR001387">
    <property type="entry name" value="Cro/C1-type_HTH"/>
</dbReference>
<feature type="transmembrane region" description="Helical" evidence="1">
    <location>
        <begin position="176"/>
        <end position="195"/>
    </location>
</feature>
<evidence type="ECO:0000259" key="2">
    <source>
        <dbReference type="PROSITE" id="PS50943"/>
    </source>
</evidence>
<name>A0ABT3A6T2_9ALTE</name>
<accession>A0ABT3A6T2</accession>
<proteinExistence type="predicted"/>
<dbReference type="Pfam" id="PF13413">
    <property type="entry name" value="HTH_25"/>
    <property type="match status" value="1"/>
</dbReference>
<sequence>MTLLSEQLKAKRIDAGLSQEALAERLNVGVYLIQAIEEGKTDPHQAFSKSKISSWYTLPNNSEFSSGHQSLLLPISLISKLFILSIILFIFSIFYHLYNDAIKLDRAVLITVLACAVIGRRNKSIFFTCTLYALTLAPNDIMFSALLNSENFTFNAIIYILTLLVIPLLKNNTIKFLVLCHFLVNIGLESWWYITEYDSPKIAWFTWITLSNLATIYFLKTKEYILFKKHRTISELRFYDKVYFYFSNLLLVMTTLCSLEYGVRHIIGYEVFIFYFGYWIINLAFSIIFITLIIDAIIRDKLWK</sequence>
<gene>
    <name evidence="3" type="ORF">OE749_06775</name>
</gene>
<feature type="transmembrane region" description="Helical" evidence="1">
    <location>
        <begin position="201"/>
        <end position="221"/>
    </location>
</feature>
<comment type="caution">
    <text evidence="3">The sequence shown here is derived from an EMBL/GenBank/DDBJ whole genome shotgun (WGS) entry which is preliminary data.</text>
</comment>
<organism evidence="3 4">
    <name type="scientific">Fluctibacter corallii</name>
    <dbReference type="NCBI Taxonomy" id="2984329"/>
    <lineage>
        <taxon>Bacteria</taxon>
        <taxon>Pseudomonadati</taxon>
        <taxon>Pseudomonadota</taxon>
        <taxon>Gammaproteobacteria</taxon>
        <taxon>Alteromonadales</taxon>
        <taxon>Alteromonadaceae</taxon>
        <taxon>Fluctibacter</taxon>
    </lineage>
</organism>
<keyword evidence="1" id="KW-1133">Transmembrane helix</keyword>
<dbReference type="RefSeq" id="WP_263711639.1">
    <property type="nucleotide sequence ID" value="NZ_JAOWKX010000003.1"/>
</dbReference>
<feature type="domain" description="HTH cro/C1-type" evidence="2">
    <location>
        <begin position="8"/>
        <end position="43"/>
    </location>
</feature>
<dbReference type="EMBL" id="JAOWKX010000003">
    <property type="protein sequence ID" value="MCV2884395.1"/>
    <property type="molecule type" value="Genomic_DNA"/>
</dbReference>
<protein>
    <submittedName>
        <fullName evidence="3">Helix-turn-helix domain-containing protein</fullName>
    </submittedName>
</protein>
<dbReference type="Proteomes" id="UP001652504">
    <property type="component" value="Unassembled WGS sequence"/>
</dbReference>
<keyword evidence="1" id="KW-0812">Transmembrane</keyword>
<feature type="transmembrane region" description="Helical" evidence="1">
    <location>
        <begin position="275"/>
        <end position="298"/>
    </location>
</feature>
<dbReference type="InterPro" id="IPR010982">
    <property type="entry name" value="Lambda_DNA-bd_dom_sf"/>
</dbReference>
<keyword evidence="4" id="KW-1185">Reference proteome</keyword>
<evidence type="ECO:0000313" key="3">
    <source>
        <dbReference type="EMBL" id="MCV2884395.1"/>
    </source>
</evidence>
<reference evidence="3 4" key="1">
    <citation type="submission" date="2022-10" db="EMBL/GenBank/DDBJ databases">
        <title>Aestuariibacter sp. AA17 isolated from Montipora capitata coral fragment.</title>
        <authorList>
            <person name="Emsley S.A."/>
            <person name="Pfannmuller K.M."/>
            <person name="Loughran R.M."/>
            <person name="Shlafstein M."/>
            <person name="Papke E."/>
            <person name="Saw J.H."/>
            <person name="Ushijima B."/>
            <person name="Videau P."/>
        </authorList>
    </citation>
    <scope>NUCLEOTIDE SEQUENCE [LARGE SCALE GENOMIC DNA]</scope>
    <source>
        <strain evidence="3 4">AA17</strain>
    </source>
</reference>
<feature type="transmembrane region" description="Helical" evidence="1">
    <location>
        <begin position="242"/>
        <end position="263"/>
    </location>
</feature>
<evidence type="ECO:0000256" key="1">
    <source>
        <dbReference type="SAM" id="Phobius"/>
    </source>
</evidence>
<dbReference type="PROSITE" id="PS50943">
    <property type="entry name" value="HTH_CROC1"/>
    <property type="match status" value="1"/>
</dbReference>
<dbReference type="Gene3D" id="1.10.260.40">
    <property type="entry name" value="lambda repressor-like DNA-binding domains"/>
    <property type="match status" value="1"/>
</dbReference>
<feature type="transmembrane region" description="Helical" evidence="1">
    <location>
        <begin position="71"/>
        <end position="95"/>
    </location>
</feature>
<feature type="transmembrane region" description="Helical" evidence="1">
    <location>
        <begin position="152"/>
        <end position="169"/>
    </location>
</feature>
<dbReference type="SUPFAM" id="SSF47413">
    <property type="entry name" value="lambda repressor-like DNA-binding domains"/>
    <property type="match status" value="1"/>
</dbReference>
<keyword evidence="1" id="KW-0472">Membrane</keyword>
<feature type="transmembrane region" description="Helical" evidence="1">
    <location>
        <begin position="125"/>
        <end position="146"/>
    </location>
</feature>
<dbReference type="CDD" id="cd00093">
    <property type="entry name" value="HTH_XRE"/>
    <property type="match status" value="1"/>
</dbReference>
<evidence type="ECO:0000313" key="4">
    <source>
        <dbReference type="Proteomes" id="UP001652504"/>
    </source>
</evidence>